<gene>
    <name evidence="9" type="ORF">ICHIAU1_16530</name>
</gene>
<evidence type="ECO:0000256" key="2">
    <source>
        <dbReference type="ARBA" id="ARBA00022723"/>
    </source>
</evidence>
<evidence type="ECO:0000256" key="4">
    <source>
        <dbReference type="ARBA" id="ARBA00022842"/>
    </source>
</evidence>
<dbReference type="GO" id="GO:0046872">
    <property type="term" value="F:metal ion binding"/>
    <property type="evidence" value="ECO:0007669"/>
    <property type="project" value="UniProtKB-KW"/>
</dbReference>
<dbReference type="PANTHER" id="PTHR31212:SF4">
    <property type="entry name" value="ALPHA-KETOGLUTARATE-DEPENDENT DIOXYGENASE ALKB HOMOLOG 3"/>
    <property type="match status" value="1"/>
</dbReference>
<keyword evidence="2" id="KW-0479">Metal-binding</keyword>
<dbReference type="InterPro" id="IPR027450">
    <property type="entry name" value="AlkB-like"/>
</dbReference>
<dbReference type="GO" id="GO:0016787">
    <property type="term" value="F:hydrolase activity"/>
    <property type="evidence" value="ECO:0007669"/>
    <property type="project" value="UniProtKB-ARBA"/>
</dbReference>
<dbReference type="GO" id="GO:0016705">
    <property type="term" value="F:oxidoreductase activity, acting on paired donors, with incorporation or reduction of molecular oxygen"/>
    <property type="evidence" value="ECO:0007669"/>
    <property type="project" value="UniProtKB-ARBA"/>
</dbReference>
<dbReference type="AlphaFoldDB" id="A0A679HSP5"/>
<dbReference type="GO" id="GO:0051213">
    <property type="term" value="F:dioxygenase activity"/>
    <property type="evidence" value="ECO:0007669"/>
    <property type="project" value="UniProtKB-KW"/>
</dbReference>
<dbReference type="InterPro" id="IPR037151">
    <property type="entry name" value="AlkB-like_sf"/>
</dbReference>
<evidence type="ECO:0000256" key="3">
    <source>
        <dbReference type="ARBA" id="ARBA00022763"/>
    </source>
</evidence>
<keyword evidence="10" id="KW-1185">Reference proteome</keyword>
<dbReference type="PROSITE" id="PS51471">
    <property type="entry name" value="FE2OG_OXY"/>
    <property type="match status" value="1"/>
</dbReference>
<keyword evidence="4" id="KW-0460">Magnesium</keyword>
<keyword evidence="7" id="KW-0408">Iron</keyword>
<keyword evidence="8" id="KW-0234">DNA repair</keyword>
<name>A0A679HSP5_9RHOO</name>
<dbReference type="EMBL" id="AP022345">
    <property type="protein sequence ID" value="BBU69370.1"/>
    <property type="molecule type" value="Genomic_DNA"/>
</dbReference>
<dbReference type="GO" id="GO:0140097">
    <property type="term" value="F:catalytic activity, acting on DNA"/>
    <property type="evidence" value="ECO:0007669"/>
    <property type="project" value="UniProtKB-ARBA"/>
</dbReference>
<dbReference type="GO" id="GO:0032451">
    <property type="term" value="F:demethylase activity"/>
    <property type="evidence" value="ECO:0007669"/>
    <property type="project" value="UniProtKB-ARBA"/>
</dbReference>
<protein>
    <submittedName>
        <fullName evidence="9">DNA methylase</fullName>
    </submittedName>
</protein>
<dbReference type="RefSeq" id="WP_162049913.1">
    <property type="nucleotide sequence ID" value="NZ_AP019011.1"/>
</dbReference>
<keyword evidence="3" id="KW-0227">DNA damage</keyword>
<dbReference type="OrthoDB" id="190276at2"/>
<dbReference type="SUPFAM" id="SSF51197">
    <property type="entry name" value="Clavaminate synthase-like"/>
    <property type="match status" value="1"/>
</dbReference>
<accession>A0A679HSP5</accession>
<proteinExistence type="predicted"/>
<dbReference type="Gene3D" id="2.60.120.590">
    <property type="entry name" value="Alpha-ketoglutarate-dependent dioxygenase AlkB-like"/>
    <property type="match status" value="1"/>
</dbReference>
<evidence type="ECO:0000256" key="7">
    <source>
        <dbReference type="ARBA" id="ARBA00023004"/>
    </source>
</evidence>
<dbReference type="GO" id="GO:0006307">
    <property type="term" value="P:DNA alkylation repair"/>
    <property type="evidence" value="ECO:0007669"/>
    <property type="project" value="InterPro"/>
</dbReference>
<evidence type="ECO:0000256" key="8">
    <source>
        <dbReference type="ARBA" id="ARBA00023204"/>
    </source>
</evidence>
<keyword evidence="6" id="KW-0560">Oxidoreductase</keyword>
<dbReference type="GO" id="GO:0008168">
    <property type="term" value="F:methyltransferase activity"/>
    <property type="evidence" value="ECO:0007669"/>
    <property type="project" value="UniProtKB-KW"/>
</dbReference>
<dbReference type="InterPro" id="IPR032854">
    <property type="entry name" value="ALKBH3"/>
</dbReference>
<organism evidence="9 10">
    <name type="scientific">Fluviibacter phosphoraccumulans</name>
    <dbReference type="NCBI Taxonomy" id="1751046"/>
    <lineage>
        <taxon>Bacteria</taxon>
        <taxon>Pseudomonadati</taxon>
        <taxon>Pseudomonadota</taxon>
        <taxon>Betaproteobacteria</taxon>
        <taxon>Rhodocyclales</taxon>
        <taxon>Fluviibacteraceae</taxon>
        <taxon>Fluviibacter</taxon>
    </lineage>
</organism>
<evidence type="ECO:0000313" key="10">
    <source>
        <dbReference type="Proteomes" id="UP000463961"/>
    </source>
</evidence>
<dbReference type="Proteomes" id="UP000463961">
    <property type="component" value="Chromosome"/>
</dbReference>
<evidence type="ECO:0000256" key="6">
    <source>
        <dbReference type="ARBA" id="ARBA00023002"/>
    </source>
</evidence>
<dbReference type="Pfam" id="PF13532">
    <property type="entry name" value="2OG-FeII_Oxy_2"/>
    <property type="match status" value="1"/>
</dbReference>
<evidence type="ECO:0000313" key="9">
    <source>
        <dbReference type="EMBL" id="BBU69370.1"/>
    </source>
</evidence>
<keyword evidence="9" id="KW-0489">Methyltransferase</keyword>
<dbReference type="GO" id="GO:0032259">
    <property type="term" value="P:methylation"/>
    <property type="evidence" value="ECO:0007669"/>
    <property type="project" value="UniProtKB-KW"/>
</dbReference>
<evidence type="ECO:0000256" key="1">
    <source>
        <dbReference type="ARBA" id="ARBA00001954"/>
    </source>
</evidence>
<comment type="cofactor">
    <cofactor evidence="1">
        <name>Fe(2+)</name>
        <dbReference type="ChEBI" id="CHEBI:29033"/>
    </cofactor>
</comment>
<sequence length="200" mass="22698">MSESEPQLPQDGLIAYWPAAIDAHEATALFNQLHHGLDWQSDQVLMFGKQIIMKRKFVWIGDPGCTYRYAGIERAPNPWTSELLMIKKVMEHVANHSFNACLLNLYHDGDEGMGWHSDDEKELNCQAPIASLSLGATRKFAFRHKSDKTTISLNLEHGSALIMYPPTQTYWSHSLLKTKRPVGPRINMTFRSIVPASGYR</sequence>
<keyword evidence="5" id="KW-0223">Dioxygenase</keyword>
<reference evidence="10" key="1">
    <citation type="submission" date="2020-01" db="EMBL/GenBank/DDBJ databases">
        <title>Phosphoaccumulans saitamaens gen. nov., sp. nov., a polyphosphate accumulating bacterium isolated from surface river water.</title>
        <authorList>
            <person name="Watanabe K."/>
            <person name="Suda W."/>
        </authorList>
    </citation>
    <scope>NUCLEOTIDE SEQUENCE [LARGE SCALE GENOMIC DNA]</scope>
    <source>
        <strain evidence="10">ICHIAU1</strain>
    </source>
</reference>
<keyword evidence="9" id="KW-0808">Transferase</keyword>
<dbReference type="PANTHER" id="PTHR31212">
    <property type="entry name" value="ALPHA-KETOGLUTARATE-DEPENDENT DIOXYGENASE ALKB HOMOLOG 3"/>
    <property type="match status" value="1"/>
</dbReference>
<evidence type="ECO:0000256" key="5">
    <source>
        <dbReference type="ARBA" id="ARBA00022964"/>
    </source>
</evidence>
<dbReference type="FunFam" id="2.60.120.590:FF:000004">
    <property type="entry name" value="DNA oxidative demethylase ALKBH2"/>
    <property type="match status" value="1"/>
</dbReference>
<dbReference type="InterPro" id="IPR005123">
    <property type="entry name" value="Oxoglu/Fe-dep_dioxygenase_dom"/>
</dbReference>